<dbReference type="PANTHER" id="PTHR30204:SF67">
    <property type="entry name" value="HTH-TYPE TRANSCRIPTIONAL REGULATOR MLRA-RELATED"/>
    <property type="match status" value="1"/>
</dbReference>
<evidence type="ECO:0000259" key="4">
    <source>
        <dbReference type="PROSITE" id="PS50937"/>
    </source>
</evidence>
<evidence type="ECO:0000313" key="6">
    <source>
        <dbReference type="EMBL" id="MBB6073917.1"/>
    </source>
</evidence>
<dbReference type="Pfam" id="PF02607">
    <property type="entry name" value="B12-binding_2"/>
    <property type="match status" value="1"/>
</dbReference>
<keyword evidence="1" id="KW-0805">Transcription regulation</keyword>
<dbReference type="SMART" id="SM00422">
    <property type="entry name" value="HTH_MERR"/>
    <property type="match status" value="1"/>
</dbReference>
<protein>
    <submittedName>
        <fullName evidence="6">Methanogenic corrinoid protein MtbC1</fullName>
    </submittedName>
</protein>
<dbReference type="SUPFAM" id="SSF46955">
    <property type="entry name" value="Putative DNA-binding domain"/>
    <property type="match status" value="1"/>
</dbReference>
<evidence type="ECO:0000313" key="7">
    <source>
        <dbReference type="Proteomes" id="UP000582837"/>
    </source>
</evidence>
<dbReference type="InterPro" id="IPR047057">
    <property type="entry name" value="MerR_fam"/>
</dbReference>
<dbReference type="CDD" id="cd01104">
    <property type="entry name" value="HTH_MlrA-CarA"/>
    <property type="match status" value="1"/>
</dbReference>
<dbReference type="PROSITE" id="PS50937">
    <property type="entry name" value="HTH_MERR_2"/>
    <property type="match status" value="1"/>
</dbReference>
<comment type="caution">
    <text evidence="6">The sequence shown here is derived from an EMBL/GenBank/DDBJ whole genome shotgun (WGS) entry which is preliminary data.</text>
</comment>
<dbReference type="GO" id="GO:0003700">
    <property type="term" value="F:DNA-binding transcription factor activity"/>
    <property type="evidence" value="ECO:0007669"/>
    <property type="project" value="InterPro"/>
</dbReference>
<keyword evidence="2" id="KW-0238">DNA-binding</keyword>
<dbReference type="GO" id="GO:0046872">
    <property type="term" value="F:metal ion binding"/>
    <property type="evidence" value="ECO:0007669"/>
    <property type="project" value="InterPro"/>
</dbReference>
<keyword evidence="7" id="KW-1185">Reference proteome</keyword>
<dbReference type="Proteomes" id="UP000582837">
    <property type="component" value="Unassembled WGS sequence"/>
</dbReference>
<dbReference type="InterPro" id="IPR036724">
    <property type="entry name" value="Cobalamin-bd_sf"/>
</dbReference>
<dbReference type="GO" id="GO:0031419">
    <property type="term" value="F:cobalamin binding"/>
    <property type="evidence" value="ECO:0007669"/>
    <property type="project" value="InterPro"/>
</dbReference>
<proteinExistence type="predicted"/>
<feature type="domain" description="HTH merR-type" evidence="4">
    <location>
        <begin position="1"/>
        <end position="71"/>
    </location>
</feature>
<dbReference type="GO" id="GO:0003677">
    <property type="term" value="F:DNA binding"/>
    <property type="evidence" value="ECO:0007669"/>
    <property type="project" value="UniProtKB-KW"/>
</dbReference>
<dbReference type="RefSeq" id="WP_170035034.1">
    <property type="nucleotide sequence ID" value="NZ_JABDTL010000001.1"/>
</dbReference>
<feature type="domain" description="B12-binding" evidence="5">
    <location>
        <begin position="170"/>
        <end position="287"/>
    </location>
</feature>
<organism evidence="6 7">
    <name type="scientific">Longimicrobium terrae</name>
    <dbReference type="NCBI Taxonomy" id="1639882"/>
    <lineage>
        <taxon>Bacteria</taxon>
        <taxon>Pseudomonadati</taxon>
        <taxon>Gemmatimonadota</taxon>
        <taxon>Longimicrobiia</taxon>
        <taxon>Longimicrobiales</taxon>
        <taxon>Longimicrobiaceae</taxon>
        <taxon>Longimicrobium</taxon>
    </lineage>
</organism>
<dbReference type="InterPro" id="IPR006158">
    <property type="entry name" value="Cobalamin-bd"/>
</dbReference>
<dbReference type="EMBL" id="JACHIA010000033">
    <property type="protein sequence ID" value="MBB6073917.1"/>
    <property type="molecule type" value="Genomic_DNA"/>
</dbReference>
<dbReference type="AlphaFoldDB" id="A0A841H735"/>
<dbReference type="Pfam" id="PF13411">
    <property type="entry name" value="MerR_1"/>
    <property type="match status" value="1"/>
</dbReference>
<dbReference type="PROSITE" id="PS51332">
    <property type="entry name" value="B12_BINDING"/>
    <property type="match status" value="1"/>
</dbReference>
<evidence type="ECO:0000259" key="5">
    <source>
        <dbReference type="PROSITE" id="PS51332"/>
    </source>
</evidence>
<dbReference type="Gene3D" id="1.10.1660.10">
    <property type="match status" value="1"/>
</dbReference>
<evidence type="ECO:0000256" key="3">
    <source>
        <dbReference type="ARBA" id="ARBA00023163"/>
    </source>
</evidence>
<dbReference type="Gene3D" id="1.10.1240.10">
    <property type="entry name" value="Methionine synthase domain"/>
    <property type="match status" value="1"/>
</dbReference>
<name>A0A841H735_9BACT</name>
<dbReference type="SUPFAM" id="SSF52242">
    <property type="entry name" value="Cobalamin (vitamin B12)-binding domain"/>
    <property type="match status" value="1"/>
</dbReference>
<reference evidence="6 7" key="1">
    <citation type="submission" date="2020-08" db="EMBL/GenBank/DDBJ databases">
        <title>Genomic Encyclopedia of Type Strains, Phase IV (KMG-IV): sequencing the most valuable type-strain genomes for metagenomic binning, comparative biology and taxonomic classification.</title>
        <authorList>
            <person name="Goeker M."/>
        </authorList>
    </citation>
    <scope>NUCLEOTIDE SEQUENCE [LARGE SCALE GENOMIC DNA]</scope>
    <source>
        <strain evidence="6 7">DSM 29007</strain>
    </source>
</reference>
<dbReference type="PANTHER" id="PTHR30204">
    <property type="entry name" value="REDOX-CYCLING DRUG-SENSING TRANSCRIPTIONAL ACTIVATOR SOXR"/>
    <property type="match status" value="1"/>
</dbReference>
<evidence type="ECO:0000256" key="2">
    <source>
        <dbReference type="ARBA" id="ARBA00023125"/>
    </source>
</evidence>
<accession>A0A841H735</accession>
<dbReference type="InterPro" id="IPR003759">
    <property type="entry name" value="Cbl-bd_cap"/>
</dbReference>
<dbReference type="InterPro" id="IPR036594">
    <property type="entry name" value="Meth_synthase_dom"/>
</dbReference>
<sequence>MSYRIKRVAHLTGINPATLRAWERRYGLVAPDRTDSGYRLYTDEDVAMLSRIKALVDEGLTIGEAITRVRRGSEPLPRDVDGPSVRDARARMQECLLAFDRRGALMAYETVSLLPPDRRVEEVLLPLAEEVGDLWGSHEIGIAEEHFASAFIREKLVGLIEDLDTGAARGPECVCATMESERHEFGLLATTIYLATRGWRVLYLGSGLPMAEVSRVLHRRKPALLCTSLVNRMSTAEFRKFARDLRDATPSETEIVIGGAGLPDSTDVPGIDGIHIAREFTDLTRAM</sequence>
<gene>
    <name evidence="6" type="ORF">HNQ61_005598</name>
</gene>
<dbReference type="Gene3D" id="3.40.50.280">
    <property type="entry name" value="Cobalamin-binding domain"/>
    <property type="match status" value="1"/>
</dbReference>
<dbReference type="InterPro" id="IPR009061">
    <property type="entry name" value="DNA-bd_dom_put_sf"/>
</dbReference>
<dbReference type="InterPro" id="IPR000551">
    <property type="entry name" value="MerR-type_HTH_dom"/>
</dbReference>
<evidence type="ECO:0000256" key="1">
    <source>
        <dbReference type="ARBA" id="ARBA00023015"/>
    </source>
</evidence>
<keyword evidence="3" id="KW-0804">Transcription</keyword>